<comment type="caution">
    <text evidence="8">The sequence shown here is derived from an EMBL/GenBank/DDBJ whole genome shotgun (WGS) entry which is preliminary data.</text>
</comment>
<dbReference type="Pfam" id="PF00459">
    <property type="entry name" value="Inositol_P"/>
    <property type="match status" value="1"/>
</dbReference>
<evidence type="ECO:0000313" key="8">
    <source>
        <dbReference type="EMBL" id="MEP0816409.1"/>
    </source>
</evidence>
<protein>
    <recommendedName>
        <fullName evidence="7">Inositol-1-monophosphatase</fullName>
        <ecNumber evidence="7">3.1.3.25</ecNumber>
    </recommendedName>
</protein>
<dbReference type="PROSITE" id="PS00630">
    <property type="entry name" value="IMP_2"/>
    <property type="match status" value="1"/>
</dbReference>
<dbReference type="SUPFAM" id="SSF56655">
    <property type="entry name" value="Carbohydrate phosphatase"/>
    <property type="match status" value="1"/>
</dbReference>
<dbReference type="EC" id="3.1.3.25" evidence="7"/>
<comment type="catalytic activity">
    <reaction evidence="1 7">
        <text>a myo-inositol phosphate + H2O = myo-inositol + phosphate</text>
        <dbReference type="Rhea" id="RHEA:24056"/>
        <dbReference type="ChEBI" id="CHEBI:15377"/>
        <dbReference type="ChEBI" id="CHEBI:17268"/>
        <dbReference type="ChEBI" id="CHEBI:43474"/>
        <dbReference type="ChEBI" id="CHEBI:84139"/>
        <dbReference type="EC" id="3.1.3.25"/>
    </reaction>
</comment>
<dbReference type="PANTHER" id="PTHR20854:SF4">
    <property type="entry name" value="INOSITOL-1-MONOPHOSPHATASE-RELATED"/>
    <property type="match status" value="1"/>
</dbReference>
<dbReference type="EMBL" id="JAMPKM010000002">
    <property type="protein sequence ID" value="MEP0816409.1"/>
    <property type="molecule type" value="Genomic_DNA"/>
</dbReference>
<evidence type="ECO:0000256" key="4">
    <source>
        <dbReference type="ARBA" id="ARBA00022723"/>
    </source>
</evidence>
<gene>
    <name evidence="8" type="ORF">NC998_04795</name>
</gene>
<dbReference type="CDD" id="cd01639">
    <property type="entry name" value="IMPase"/>
    <property type="match status" value="1"/>
</dbReference>
<dbReference type="InterPro" id="IPR022337">
    <property type="entry name" value="Inositol_monophosphatase_SuhB"/>
</dbReference>
<sequence length="288" mass="31099">MSHPSPEQLQIFLDVATEAVLAAGVILQDYWGHLEGIEEKGRPGDLVTKADKAAEAAILQVLRRHVPDHPILAEESGQLDNTASEYLWAIDPLDGTTNYAHQYPVAAVSVGLLIEGVPQVGAIFDPFRQELFRAATGLGATRDRRPIQVSKTAELSKSLLVSGFAYDRRETSDNNYAEFCHLTHLTQGVRRSGSAALDLAYVACGRFDGYWERGLSPWDMAAGIVLVREAGGQVTAYDQSPVVIPSGRILATNQQIHSALSNELLQVSAASAARSDNNVLSQDASHPS</sequence>
<accession>A0ABV0J430</accession>
<dbReference type="InterPro" id="IPR033942">
    <property type="entry name" value="IMPase"/>
</dbReference>
<evidence type="ECO:0000256" key="6">
    <source>
        <dbReference type="ARBA" id="ARBA00022842"/>
    </source>
</evidence>
<dbReference type="Gene3D" id="3.30.540.10">
    <property type="entry name" value="Fructose-1,6-Bisphosphatase, subunit A, domain 1"/>
    <property type="match status" value="1"/>
</dbReference>
<evidence type="ECO:0000256" key="2">
    <source>
        <dbReference type="ARBA" id="ARBA00001946"/>
    </source>
</evidence>
<keyword evidence="5 7" id="KW-0378">Hydrolase</keyword>
<dbReference type="InterPro" id="IPR020550">
    <property type="entry name" value="Inositol_monophosphatase_CS"/>
</dbReference>
<name>A0ABV0J430_9CYAN</name>
<dbReference type="PROSITE" id="PS00629">
    <property type="entry name" value="IMP_1"/>
    <property type="match status" value="1"/>
</dbReference>
<dbReference type="RefSeq" id="WP_190433755.1">
    <property type="nucleotide sequence ID" value="NZ_JAMPKM010000002.1"/>
</dbReference>
<dbReference type="PRINTS" id="PR00377">
    <property type="entry name" value="IMPHPHTASES"/>
</dbReference>
<evidence type="ECO:0000256" key="3">
    <source>
        <dbReference type="ARBA" id="ARBA00009759"/>
    </source>
</evidence>
<evidence type="ECO:0000313" key="9">
    <source>
        <dbReference type="Proteomes" id="UP001464891"/>
    </source>
</evidence>
<dbReference type="Proteomes" id="UP001464891">
    <property type="component" value="Unassembled WGS sequence"/>
</dbReference>
<evidence type="ECO:0000256" key="1">
    <source>
        <dbReference type="ARBA" id="ARBA00001033"/>
    </source>
</evidence>
<dbReference type="InterPro" id="IPR020583">
    <property type="entry name" value="Inositol_monoP_metal-BS"/>
</dbReference>
<keyword evidence="4 7" id="KW-0479">Metal-binding</keyword>
<comment type="cofactor">
    <cofactor evidence="2 7">
        <name>Mg(2+)</name>
        <dbReference type="ChEBI" id="CHEBI:18420"/>
    </cofactor>
</comment>
<dbReference type="PANTHER" id="PTHR20854">
    <property type="entry name" value="INOSITOL MONOPHOSPHATASE"/>
    <property type="match status" value="1"/>
</dbReference>
<keyword evidence="9" id="KW-1185">Reference proteome</keyword>
<keyword evidence="6 7" id="KW-0460">Magnesium</keyword>
<comment type="similarity">
    <text evidence="3 7">Belongs to the inositol monophosphatase superfamily.</text>
</comment>
<evidence type="ECO:0000256" key="5">
    <source>
        <dbReference type="ARBA" id="ARBA00022801"/>
    </source>
</evidence>
<reference evidence="8 9" key="1">
    <citation type="submission" date="2022-04" db="EMBL/GenBank/DDBJ databases">
        <title>Positive selection, recombination, and allopatry shape intraspecific diversity of widespread and dominant cyanobacteria.</title>
        <authorList>
            <person name="Wei J."/>
            <person name="Shu W."/>
            <person name="Hu C."/>
        </authorList>
    </citation>
    <scope>NUCLEOTIDE SEQUENCE [LARGE SCALE GENOMIC DNA]</scope>
    <source>
        <strain evidence="8 9">GB2-A4</strain>
    </source>
</reference>
<dbReference type="PRINTS" id="PR01959">
    <property type="entry name" value="SBIMPHPHTASE"/>
</dbReference>
<organism evidence="8 9">
    <name type="scientific">Trichocoleus desertorum GB2-A4</name>
    <dbReference type="NCBI Taxonomy" id="2933944"/>
    <lineage>
        <taxon>Bacteria</taxon>
        <taxon>Bacillati</taxon>
        <taxon>Cyanobacteriota</taxon>
        <taxon>Cyanophyceae</taxon>
        <taxon>Leptolyngbyales</taxon>
        <taxon>Trichocoleusaceae</taxon>
        <taxon>Trichocoleus</taxon>
    </lineage>
</organism>
<dbReference type="Gene3D" id="3.40.190.80">
    <property type="match status" value="1"/>
</dbReference>
<proteinExistence type="inferred from homology"/>
<evidence type="ECO:0000256" key="7">
    <source>
        <dbReference type="RuleBase" id="RU364068"/>
    </source>
</evidence>
<dbReference type="InterPro" id="IPR000760">
    <property type="entry name" value="Inositol_monophosphatase-like"/>
</dbReference>